<dbReference type="PANTHER" id="PTHR33495:SF15">
    <property type="entry name" value="STAS DOMAIN-CONTAINING PROTEIN"/>
    <property type="match status" value="1"/>
</dbReference>
<gene>
    <name evidence="2" type="ORF">CKO13_02245</name>
</gene>
<dbReference type="InterPro" id="IPR058548">
    <property type="entry name" value="MlaB-like_STAS"/>
</dbReference>
<dbReference type="InterPro" id="IPR002645">
    <property type="entry name" value="STAS_dom"/>
</dbReference>
<dbReference type="PROSITE" id="PS50801">
    <property type="entry name" value="STAS"/>
    <property type="match status" value="1"/>
</dbReference>
<dbReference type="Proteomes" id="UP000738126">
    <property type="component" value="Unassembled WGS sequence"/>
</dbReference>
<keyword evidence="3" id="KW-1185">Reference proteome</keyword>
<dbReference type="EMBL" id="NRSH01000012">
    <property type="protein sequence ID" value="MBK1725858.1"/>
    <property type="molecule type" value="Genomic_DNA"/>
</dbReference>
<dbReference type="Gene3D" id="3.30.750.24">
    <property type="entry name" value="STAS domain"/>
    <property type="match status" value="1"/>
</dbReference>
<feature type="domain" description="STAS" evidence="1">
    <location>
        <begin position="3"/>
        <end position="104"/>
    </location>
</feature>
<sequence>MAVHASYEDGGGSLVLSVRGHLDPALREELQRACEGREATTGRLVVDLGGVTYLDSSGLDMLLALRRMVEADGGSGEVVLRHCPREVRWILEVVHFDRLFRIED</sequence>
<evidence type="ECO:0000259" key="1">
    <source>
        <dbReference type="PROSITE" id="PS50801"/>
    </source>
</evidence>
<protein>
    <recommendedName>
        <fullName evidence="1">STAS domain-containing protein</fullName>
    </recommendedName>
</protein>
<name>A0ABS1E2Z2_9GAMM</name>
<dbReference type="Pfam" id="PF13466">
    <property type="entry name" value="STAS_2"/>
    <property type="match status" value="1"/>
</dbReference>
<dbReference type="InterPro" id="IPR036513">
    <property type="entry name" value="STAS_dom_sf"/>
</dbReference>
<organism evidence="2 3">
    <name type="scientific">Halorhodospira neutriphila</name>
    <dbReference type="NCBI Taxonomy" id="168379"/>
    <lineage>
        <taxon>Bacteria</taxon>
        <taxon>Pseudomonadati</taxon>
        <taxon>Pseudomonadota</taxon>
        <taxon>Gammaproteobacteria</taxon>
        <taxon>Chromatiales</taxon>
        <taxon>Ectothiorhodospiraceae</taxon>
        <taxon>Halorhodospira</taxon>
    </lineage>
</organism>
<proteinExistence type="predicted"/>
<dbReference type="RefSeq" id="WP_200256399.1">
    <property type="nucleotide sequence ID" value="NZ_NRSH01000012.1"/>
</dbReference>
<dbReference type="CDD" id="cd07043">
    <property type="entry name" value="STAS_anti-anti-sigma_factors"/>
    <property type="match status" value="1"/>
</dbReference>
<accession>A0ABS1E2Z2</accession>
<dbReference type="PANTHER" id="PTHR33495">
    <property type="entry name" value="ANTI-SIGMA FACTOR ANTAGONIST TM_1081-RELATED-RELATED"/>
    <property type="match status" value="1"/>
</dbReference>
<dbReference type="SUPFAM" id="SSF52091">
    <property type="entry name" value="SpoIIaa-like"/>
    <property type="match status" value="1"/>
</dbReference>
<reference evidence="2 3" key="1">
    <citation type="journal article" date="2020" name="Microorganisms">
        <title>Osmotic Adaptation and Compatible Solute Biosynthesis of Phototrophic Bacteria as Revealed from Genome Analyses.</title>
        <authorList>
            <person name="Imhoff J.F."/>
            <person name="Rahn T."/>
            <person name="Kunzel S."/>
            <person name="Keller A."/>
            <person name="Neulinger S.C."/>
        </authorList>
    </citation>
    <scope>NUCLEOTIDE SEQUENCE [LARGE SCALE GENOMIC DNA]</scope>
    <source>
        <strain evidence="2 3">DSM 15116</strain>
    </source>
</reference>
<evidence type="ECO:0000313" key="2">
    <source>
        <dbReference type="EMBL" id="MBK1725858.1"/>
    </source>
</evidence>
<comment type="caution">
    <text evidence="2">The sequence shown here is derived from an EMBL/GenBank/DDBJ whole genome shotgun (WGS) entry which is preliminary data.</text>
</comment>
<evidence type="ECO:0000313" key="3">
    <source>
        <dbReference type="Proteomes" id="UP000738126"/>
    </source>
</evidence>